<dbReference type="AlphaFoldDB" id="A0A6M8UUZ2"/>
<keyword evidence="1" id="KW-0472">Membrane</keyword>
<evidence type="ECO:0000313" key="2">
    <source>
        <dbReference type="EMBL" id="QKJ88943.1"/>
    </source>
</evidence>
<accession>A0A6M8UUZ2</accession>
<sequence>MKFAGLPPLASAVTVVLAQRLSLPIFILLVFEFIVLHQQAESLNLLFWTLGVTVVPGLIIGALDAMRRESAPSLPCTLIALVQNENYSNGNR</sequence>
<keyword evidence="3" id="KW-1185">Reference proteome</keyword>
<dbReference type="KEGG" id="pmak:PMPD1_4035"/>
<proteinExistence type="predicted"/>
<protein>
    <submittedName>
        <fullName evidence="2">Uncharacterized protein</fullName>
    </submittedName>
</protein>
<organism evidence="2 3">
    <name type="scientific">Paramixta manurensis</name>
    <dbReference type="NCBI Taxonomy" id="2740817"/>
    <lineage>
        <taxon>Bacteria</taxon>
        <taxon>Pseudomonadati</taxon>
        <taxon>Pseudomonadota</taxon>
        <taxon>Gammaproteobacteria</taxon>
        <taxon>Enterobacterales</taxon>
        <taxon>Erwiniaceae</taxon>
        <taxon>Paramixta</taxon>
    </lineage>
</organism>
<evidence type="ECO:0000313" key="3">
    <source>
        <dbReference type="Proteomes" id="UP000505325"/>
    </source>
</evidence>
<keyword evidence="1" id="KW-1133">Transmembrane helix</keyword>
<feature type="transmembrane region" description="Helical" evidence="1">
    <location>
        <begin position="42"/>
        <end position="63"/>
    </location>
</feature>
<gene>
    <name evidence="2" type="ORF">PMPD1_4035</name>
</gene>
<evidence type="ECO:0000256" key="1">
    <source>
        <dbReference type="SAM" id="Phobius"/>
    </source>
</evidence>
<name>A0A6M8UUZ2_9GAMM</name>
<dbReference type="Proteomes" id="UP000505325">
    <property type="component" value="Chromosome"/>
</dbReference>
<keyword evidence="1" id="KW-0812">Transmembrane</keyword>
<dbReference type="EMBL" id="CP054212">
    <property type="protein sequence ID" value="QKJ88943.1"/>
    <property type="molecule type" value="Genomic_DNA"/>
</dbReference>
<reference evidence="2 3" key="1">
    <citation type="submission" date="2020-06" db="EMBL/GenBank/DDBJ databases">
        <title>Genome sequence of Paramixta manurensis strain PD-1.</title>
        <authorList>
            <person name="Lee C.W."/>
            <person name="Kim J."/>
        </authorList>
    </citation>
    <scope>NUCLEOTIDE SEQUENCE [LARGE SCALE GENOMIC DNA]</scope>
    <source>
        <strain evidence="2 3">PD-1</strain>
    </source>
</reference>